<dbReference type="SUPFAM" id="SSF55826">
    <property type="entry name" value="YbaK/ProRS associated domain"/>
    <property type="match status" value="1"/>
</dbReference>
<dbReference type="OrthoDB" id="424586at2759"/>
<dbReference type="InterPro" id="IPR036754">
    <property type="entry name" value="YbaK/aa-tRNA-synt-asso_dom_sf"/>
</dbReference>
<dbReference type="PANTHER" id="PTHR31423:SF3">
    <property type="entry name" value="PROLYL-TRNA SYNTHETASE ASSOCIATED DOMAIN-CONTAINING PROTEIN 1-RELATED"/>
    <property type="match status" value="1"/>
</dbReference>
<dbReference type="Gene3D" id="3.90.960.10">
    <property type="entry name" value="YbaK/aminoacyl-tRNA synthetase-associated domain"/>
    <property type="match status" value="1"/>
</dbReference>
<dbReference type="PANTHER" id="PTHR31423">
    <property type="entry name" value="YBAK DOMAIN-CONTAINING PROTEIN"/>
    <property type="match status" value="1"/>
</dbReference>
<name>A0A9Q1JH02_9CARY</name>
<dbReference type="Proteomes" id="UP001153076">
    <property type="component" value="Unassembled WGS sequence"/>
</dbReference>
<dbReference type="Pfam" id="PF04073">
    <property type="entry name" value="tRNA_edit"/>
    <property type="match status" value="1"/>
</dbReference>
<sequence length="241" mass="25949">MAPEEALPEILQVAVGCVTPFALINESARDVSLLLDQGLRTQDCCLFHPLANDMSIALNTAGLDKLLKSIGRVPVYVNLEANSPVGKDQPADLAAFVPSAAVLLPQPSGKAAAQNQQCANSDSTIITAKTLKQNNEVKSIKSKAPNAKDVKDEAGHAVPSPRSFSNTQLFVDEVLDKASALIFSEISKENLKEHGDQLGAVVSEKFRSRLSSELDNLVMIFKNTAYTEGYHAGTLNRLHHF</sequence>
<dbReference type="AlphaFoldDB" id="A0A9Q1JH02"/>
<dbReference type="GO" id="GO:0002161">
    <property type="term" value="F:aminoacyl-tRNA deacylase activity"/>
    <property type="evidence" value="ECO:0007669"/>
    <property type="project" value="InterPro"/>
</dbReference>
<dbReference type="EMBL" id="JAKOGI010001626">
    <property type="protein sequence ID" value="KAJ8424667.1"/>
    <property type="molecule type" value="Genomic_DNA"/>
</dbReference>
<comment type="caution">
    <text evidence="3">The sequence shown here is derived from an EMBL/GenBank/DDBJ whole genome shotgun (WGS) entry which is preliminary data.</text>
</comment>
<dbReference type="InterPro" id="IPR007214">
    <property type="entry name" value="YbaK/aa-tRNA-synth-assoc-dom"/>
</dbReference>
<gene>
    <name evidence="3" type="ORF">Cgig2_003101</name>
</gene>
<organism evidence="3 4">
    <name type="scientific">Carnegiea gigantea</name>
    <dbReference type="NCBI Taxonomy" id="171969"/>
    <lineage>
        <taxon>Eukaryota</taxon>
        <taxon>Viridiplantae</taxon>
        <taxon>Streptophyta</taxon>
        <taxon>Embryophyta</taxon>
        <taxon>Tracheophyta</taxon>
        <taxon>Spermatophyta</taxon>
        <taxon>Magnoliopsida</taxon>
        <taxon>eudicotyledons</taxon>
        <taxon>Gunneridae</taxon>
        <taxon>Pentapetalae</taxon>
        <taxon>Caryophyllales</taxon>
        <taxon>Cactineae</taxon>
        <taxon>Cactaceae</taxon>
        <taxon>Cactoideae</taxon>
        <taxon>Echinocereeae</taxon>
        <taxon>Carnegiea</taxon>
    </lineage>
</organism>
<evidence type="ECO:0000256" key="1">
    <source>
        <dbReference type="ARBA" id="ARBA00010201"/>
    </source>
</evidence>
<accession>A0A9Q1JH02</accession>
<evidence type="ECO:0000313" key="4">
    <source>
        <dbReference type="Proteomes" id="UP001153076"/>
    </source>
</evidence>
<evidence type="ECO:0000313" key="3">
    <source>
        <dbReference type="EMBL" id="KAJ8424667.1"/>
    </source>
</evidence>
<protein>
    <recommendedName>
        <fullName evidence="2">YbaK/aminoacyl-tRNA synthetase-associated domain-containing protein</fullName>
    </recommendedName>
</protein>
<proteinExistence type="inferred from homology"/>
<comment type="similarity">
    <text evidence="1">Belongs to the PRORSD1 family.</text>
</comment>
<feature type="domain" description="YbaK/aminoacyl-tRNA synthetase-associated" evidence="2">
    <location>
        <begin position="1"/>
        <end position="65"/>
    </location>
</feature>
<reference evidence="3" key="1">
    <citation type="submission" date="2022-04" db="EMBL/GenBank/DDBJ databases">
        <title>Carnegiea gigantea Genome sequencing and assembly v2.</title>
        <authorList>
            <person name="Copetti D."/>
            <person name="Sanderson M.J."/>
            <person name="Burquez A."/>
            <person name="Wojciechowski M.F."/>
        </authorList>
    </citation>
    <scope>NUCLEOTIDE SEQUENCE</scope>
    <source>
        <strain evidence="3">SGP5-SGP5p</strain>
        <tissue evidence="3">Aerial part</tissue>
    </source>
</reference>
<keyword evidence="4" id="KW-1185">Reference proteome</keyword>
<evidence type="ECO:0000259" key="2">
    <source>
        <dbReference type="Pfam" id="PF04073"/>
    </source>
</evidence>
<dbReference type="InterPro" id="IPR040285">
    <property type="entry name" value="ProX/PRXD1"/>
</dbReference>